<gene>
    <name evidence="3" type="ORF">Lsed01_00166</name>
</gene>
<name>A0ABP9WGM2_9MICO</name>
<proteinExistence type="predicted"/>
<evidence type="ECO:0000313" key="3">
    <source>
        <dbReference type="EMBL" id="GAA5517756.1"/>
    </source>
</evidence>
<feature type="domain" description="Rv2175c C-terminal" evidence="1">
    <location>
        <begin position="63"/>
        <end position="115"/>
    </location>
</feature>
<dbReference type="EMBL" id="BAABRR010000001">
    <property type="protein sequence ID" value="GAA5517756.1"/>
    <property type="molecule type" value="Genomic_DNA"/>
</dbReference>
<dbReference type="Proteomes" id="UP001426770">
    <property type="component" value="Unassembled WGS sequence"/>
</dbReference>
<evidence type="ECO:0000313" key="4">
    <source>
        <dbReference type="Proteomes" id="UP001426770"/>
    </source>
</evidence>
<feature type="domain" description="DNA-binding protein Rv2175c wHTH" evidence="2">
    <location>
        <begin position="3"/>
        <end position="50"/>
    </location>
</feature>
<accession>A0ABP9WGM2</accession>
<keyword evidence="3" id="KW-0238">DNA-binding</keyword>
<sequence>MTDDSAWLSVPDFAEQLGTTASKVREMVREGELLSVRRGERQTVQIPAGFIVDGEEGPTVLPTLRGTLTLLRDAGFGDGEAADWLMSDEPELGMSPLAALREGRRAHVRRIAQAML</sequence>
<dbReference type="RefSeq" id="WP_286215795.1">
    <property type="nucleotide sequence ID" value="NZ_AP027736.1"/>
</dbReference>
<keyword evidence="4" id="KW-1185">Reference proteome</keyword>
<protein>
    <submittedName>
        <fullName evidence="3">DNA-binding protein Rv2175c</fullName>
    </submittedName>
</protein>
<comment type="caution">
    <text evidence="3">The sequence shown here is derived from an EMBL/GenBank/DDBJ whole genome shotgun (WGS) entry which is preliminary data.</text>
</comment>
<dbReference type="InterPro" id="IPR041098">
    <property type="entry name" value="Rv2175c_C"/>
</dbReference>
<dbReference type="Pfam" id="PF18367">
    <property type="entry name" value="Rv2175c_C"/>
    <property type="match status" value="1"/>
</dbReference>
<reference evidence="3 4" key="1">
    <citation type="submission" date="2024-02" db="EMBL/GenBank/DDBJ databases">
        <title>Lysinimicrobium sediminis NBRC 112286.</title>
        <authorList>
            <person name="Ichikawa N."/>
            <person name="Katano-Makiyama Y."/>
            <person name="Hidaka K."/>
        </authorList>
    </citation>
    <scope>NUCLEOTIDE SEQUENCE [LARGE SCALE GENOMIC DNA]</scope>
    <source>
        <strain evidence="3 4">NBRC 112286</strain>
    </source>
</reference>
<evidence type="ECO:0000259" key="1">
    <source>
        <dbReference type="Pfam" id="PF18367"/>
    </source>
</evidence>
<dbReference type="GO" id="GO:0003677">
    <property type="term" value="F:DNA binding"/>
    <property type="evidence" value="ECO:0007669"/>
    <property type="project" value="UniProtKB-KW"/>
</dbReference>
<evidence type="ECO:0000259" key="2">
    <source>
        <dbReference type="Pfam" id="PF21531"/>
    </source>
</evidence>
<dbReference type="InterPro" id="IPR048576">
    <property type="entry name" value="Rv2175c_wHTH"/>
</dbReference>
<dbReference type="Pfam" id="PF21531">
    <property type="entry name" value="Rv2175c_wHTH"/>
    <property type="match status" value="1"/>
</dbReference>
<organism evidence="3 4">
    <name type="scientific">Demequina sediminis</name>
    <dbReference type="NCBI Taxonomy" id="1930058"/>
    <lineage>
        <taxon>Bacteria</taxon>
        <taxon>Bacillati</taxon>
        <taxon>Actinomycetota</taxon>
        <taxon>Actinomycetes</taxon>
        <taxon>Micrococcales</taxon>
        <taxon>Demequinaceae</taxon>
        <taxon>Demequina</taxon>
    </lineage>
</organism>